<dbReference type="Pfam" id="PF20628">
    <property type="entry name" value="Dyp_perox_C"/>
    <property type="match status" value="1"/>
</dbReference>
<proteinExistence type="inferred from homology"/>
<dbReference type="RefSeq" id="WP_146463405.1">
    <property type="nucleotide sequence ID" value="NZ_VOGW01000013.1"/>
</dbReference>
<keyword evidence="6" id="KW-0560">Oxidoreductase</keyword>
<protein>
    <submittedName>
        <fullName evidence="11">Peroxidase</fullName>
    </submittedName>
</protein>
<dbReference type="GO" id="GO:0046872">
    <property type="term" value="F:metal ion binding"/>
    <property type="evidence" value="ECO:0007669"/>
    <property type="project" value="UniProtKB-KW"/>
</dbReference>
<feature type="domain" description="Dyp-type peroxidase C-terminal" evidence="9">
    <location>
        <begin position="272"/>
        <end position="414"/>
    </location>
</feature>
<dbReference type="InterPro" id="IPR048328">
    <property type="entry name" value="Dyp_perox_C"/>
</dbReference>
<keyword evidence="3" id="KW-0349">Heme</keyword>
<evidence type="ECO:0000256" key="2">
    <source>
        <dbReference type="ARBA" id="ARBA00022559"/>
    </source>
</evidence>
<evidence type="ECO:0000256" key="4">
    <source>
        <dbReference type="ARBA" id="ARBA00022723"/>
    </source>
</evidence>
<dbReference type="InterPro" id="IPR049509">
    <property type="entry name" value="DyP_N"/>
</dbReference>
<comment type="caution">
    <text evidence="11">The sequence shown here is derived from an EMBL/GenBank/DDBJ whole genome shotgun (WGS) entry which is preliminary data.</text>
</comment>
<dbReference type="AlphaFoldDB" id="A0A5C6K4N2"/>
<dbReference type="InterPro" id="IPR011008">
    <property type="entry name" value="Dimeric_a/b-barrel"/>
</dbReference>
<reference evidence="11" key="1">
    <citation type="journal article" date="2019" name="Microbiol. Resour. Announc.">
        <title>Draft Genomic Sequences of Streptomyces misionensis and Streptomyces albidoflavus, bacteria applied for phytopathogen biocontrol.</title>
        <authorList>
            <person name="Pylro V."/>
            <person name="Dias A."/>
            <person name="Andreote F."/>
            <person name="Varani A."/>
            <person name="Andreote C."/>
            <person name="Bernardo E."/>
            <person name="Martins T."/>
        </authorList>
    </citation>
    <scope>NUCLEOTIDE SEQUENCE [LARGE SCALE GENOMIC DNA]</scope>
    <source>
        <strain evidence="11">66</strain>
    </source>
</reference>
<keyword evidence="7" id="KW-0408">Iron</keyword>
<dbReference type="GO" id="GO:0004601">
    <property type="term" value="F:peroxidase activity"/>
    <property type="evidence" value="ECO:0007669"/>
    <property type="project" value="UniProtKB-KW"/>
</dbReference>
<evidence type="ECO:0000256" key="7">
    <source>
        <dbReference type="ARBA" id="ARBA00023004"/>
    </source>
</evidence>
<evidence type="ECO:0000313" key="11">
    <source>
        <dbReference type="EMBL" id="TWV57403.1"/>
    </source>
</evidence>
<sequence>MATVTPRASSATSDVSQQIKSFRAAVPPLRTSTNIQGNILAAFNKDIQLFRLLRFTDVDLARYWLSGMAETVSRSKDVEDFNERFSAQRKANQGSDPEQLKALWVSLSLTSAGLQYVAVDWDGLKNSLQSYGDLKLFLDGAAGFANDLGDKGDSDPKYWKFGNTDDDKIVHAIVVIAADDRDDLSTAREEHVKLEAEYGIKVVLEQPCDARLAGREHFGFKDGVSQPGVWGFHSPDPKRPDERLGKPGTKLVKAGEFVFGYVTEDGRARPAPTWMNDGSLHVIRRLEQDVNAWNQQLRRNASQMKMDPDLLGALLVGRFKDGTPLAECHDGDNDFDFGDDPKGLTTPCVAHIRKTYPRAHRDKNIDSAQNAGHTRHRIMRRGVSYGPPYRLDPDEERGMMFTCYCTSLRGQFGVQQGRWSNSSNFRAGIDGSPTGIDAVSGTDNGNSPFKVNIEVSRNGTLYKGELNLKTCVTTTGSLFAFTPSINTLRQLGRAEPLPR</sequence>
<dbReference type="PROSITE" id="PS51404">
    <property type="entry name" value="DYP_PEROXIDASE"/>
    <property type="match status" value="1"/>
</dbReference>
<comment type="cofactor">
    <cofactor evidence="1">
        <name>heme b</name>
        <dbReference type="ChEBI" id="CHEBI:60344"/>
    </cofactor>
</comment>
<evidence type="ECO:0000256" key="5">
    <source>
        <dbReference type="ARBA" id="ARBA00022729"/>
    </source>
</evidence>
<keyword evidence="2 11" id="KW-0575">Peroxidase</keyword>
<dbReference type="Proteomes" id="UP000320481">
    <property type="component" value="Unassembled WGS sequence"/>
</dbReference>
<dbReference type="PANTHER" id="PTHR30521">
    <property type="entry name" value="DEFERROCHELATASE/PEROXIDASE"/>
    <property type="match status" value="1"/>
</dbReference>
<accession>A0A5C6K4N2</accession>
<dbReference type="EMBL" id="VOGW01000013">
    <property type="protein sequence ID" value="TWV57403.1"/>
    <property type="molecule type" value="Genomic_DNA"/>
</dbReference>
<comment type="similarity">
    <text evidence="8">Belongs to the DyP-type peroxidase family.</text>
</comment>
<keyword evidence="12" id="KW-1185">Reference proteome</keyword>
<evidence type="ECO:0000259" key="9">
    <source>
        <dbReference type="Pfam" id="PF20628"/>
    </source>
</evidence>
<evidence type="ECO:0000256" key="1">
    <source>
        <dbReference type="ARBA" id="ARBA00001970"/>
    </source>
</evidence>
<keyword evidence="4" id="KW-0479">Metal-binding</keyword>
<gene>
    <name evidence="11" type="ORF">FRZ03_02100</name>
</gene>
<dbReference type="InterPro" id="IPR006314">
    <property type="entry name" value="Dyp_peroxidase"/>
</dbReference>
<evidence type="ECO:0000256" key="8">
    <source>
        <dbReference type="ARBA" id="ARBA00025737"/>
    </source>
</evidence>
<keyword evidence="5" id="KW-0732">Signal</keyword>
<dbReference type="GO" id="GO:0020037">
    <property type="term" value="F:heme binding"/>
    <property type="evidence" value="ECO:0007669"/>
    <property type="project" value="InterPro"/>
</dbReference>
<dbReference type="Pfam" id="PF21105">
    <property type="entry name" value="DyP_N"/>
    <property type="match status" value="1"/>
</dbReference>
<evidence type="ECO:0000313" key="12">
    <source>
        <dbReference type="Proteomes" id="UP000320481"/>
    </source>
</evidence>
<name>A0A5C6K4N2_9ACTN</name>
<evidence type="ECO:0000256" key="3">
    <source>
        <dbReference type="ARBA" id="ARBA00022617"/>
    </source>
</evidence>
<organism evidence="11 12">
    <name type="scientific">Streptomyces misionensis</name>
    <dbReference type="NCBI Taxonomy" id="67331"/>
    <lineage>
        <taxon>Bacteria</taxon>
        <taxon>Bacillati</taxon>
        <taxon>Actinomycetota</taxon>
        <taxon>Actinomycetes</taxon>
        <taxon>Kitasatosporales</taxon>
        <taxon>Streptomycetaceae</taxon>
        <taxon>Streptomyces</taxon>
    </lineage>
</organism>
<evidence type="ECO:0000256" key="6">
    <source>
        <dbReference type="ARBA" id="ARBA00023002"/>
    </source>
</evidence>
<feature type="domain" description="DyP dimeric alpha+beta barrel" evidence="10">
    <location>
        <begin position="34"/>
        <end position="206"/>
    </location>
</feature>
<evidence type="ECO:0000259" key="10">
    <source>
        <dbReference type="Pfam" id="PF21105"/>
    </source>
</evidence>
<dbReference type="PANTHER" id="PTHR30521:SF4">
    <property type="entry name" value="DEFERROCHELATASE"/>
    <property type="match status" value="1"/>
</dbReference>
<dbReference type="GO" id="GO:0005829">
    <property type="term" value="C:cytosol"/>
    <property type="evidence" value="ECO:0007669"/>
    <property type="project" value="TreeGrafter"/>
</dbReference>
<dbReference type="SUPFAM" id="SSF54909">
    <property type="entry name" value="Dimeric alpha+beta barrel"/>
    <property type="match status" value="1"/>
</dbReference>